<dbReference type="PANTHER" id="PTHR11228:SF7">
    <property type="entry name" value="PQQA PEPTIDE CYCLASE"/>
    <property type="match status" value="1"/>
</dbReference>
<evidence type="ECO:0000313" key="7">
    <source>
        <dbReference type="EMBL" id="KIG14438.1"/>
    </source>
</evidence>
<dbReference type="PROSITE" id="PS51918">
    <property type="entry name" value="RADICAL_SAM"/>
    <property type="match status" value="1"/>
</dbReference>
<keyword evidence="3" id="KW-0479">Metal-binding</keyword>
<evidence type="ECO:0000313" key="8">
    <source>
        <dbReference type="Proteomes" id="UP000031599"/>
    </source>
</evidence>
<gene>
    <name evidence="7" type="ORF">DB30_06781</name>
</gene>
<dbReference type="AlphaFoldDB" id="A0A0C1ZTQ6"/>
<evidence type="ECO:0000256" key="1">
    <source>
        <dbReference type="ARBA" id="ARBA00001966"/>
    </source>
</evidence>
<dbReference type="RefSeq" id="WP_052553629.1">
    <property type="nucleotide sequence ID" value="NZ_JMCC02000073.1"/>
</dbReference>
<keyword evidence="4" id="KW-0408">Iron</keyword>
<evidence type="ECO:0000256" key="2">
    <source>
        <dbReference type="ARBA" id="ARBA00022691"/>
    </source>
</evidence>
<comment type="cofactor">
    <cofactor evidence="1">
        <name>[4Fe-4S] cluster</name>
        <dbReference type="ChEBI" id="CHEBI:49883"/>
    </cofactor>
</comment>
<dbReference type="InterPro" id="IPR050377">
    <property type="entry name" value="Radical_SAM_PqqE_MftC-like"/>
</dbReference>
<dbReference type="SUPFAM" id="SSF102114">
    <property type="entry name" value="Radical SAM enzymes"/>
    <property type="match status" value="1"/>
</dbReference>
<evidence type="ECO:0000259" key="6">
    <source>
        <dbReference type="PROSITE" id="PS51918"/>
    </source>
</evidence>
<dbReference type="GO" id="GO:0003824">
    <property type="term" value="F:catalytic activity"/>
    <property type="evidence" value="ECO:0007669"/>
    <property type="project" value="InterPro"/>
</dbReference>
<evidence type="ECO:0000256" key="3">
    <source>
        <dbReference type="ARBA" id="ARBA00022723"/>
    </source>
</evidence>
<feature type="domain" description="Radical SAM core" evidence="6">
    <location>
        <begin position="1"/>
        <end position="213"/>
    </location>
</feature>
<dbReference type="InterPro" id="IPR013785">
    <property type="entry name" value="Aldolase_TIM"/>
</dbReference>
<dbReference type="Pfam" id="PF04055">
    <property type="entry name" value="Radical_SAM"/>
    <property type="match status" value="1"/>
</dbReference>
<protein>
    <submittedName>
        <fullName evidence="7">Radical SAM domain protein</fullName>
    </submittedName>
</protein>
<accession>A0A0C1ZTQ6</accession>
<dbReference type="PANTHER" id="PTHR11228">
    <property type="entry name" value="RADICAL SAM DOMAIN PROTEIN"/>
    <property type="match status" value="1"/>
</dbReference>
<dbReference type="EMBL" id="JMCC02000073">
    <property type="protein sequence ID" value="KIG14438.1"/>
    <property type="molecule type" value="Genomic_DNA"/>
</dbReference>
<name>A0A0C1ZTQ6_9BACT</name>
<keyword evidence="5" id="KW-0411">Iron-sulfur</keyword>
<dbReference type="InterPro" id="IPR007197">
    <property type="entry name" value="rSAM"/>
</dbReference>
<dbReference type="GO" id="GO:0046872">
    <property type="term" value="F:metal ion binding"/>
    <property type="evidence" value="ECO:0007669"/>
    <property type="project" value="UniProtKB-KW"/>
</dbReference>
<dbReference type="Proteomes" id="UP000031599">
    <property type="component" value="Unassembled WGS sequence"/>
</dbReference>
<dbReference type="GO" id="GO:0051536">
    <property type="term" value="F:iron-sulfur cluster binding"/>
    <property type="evidence" value="ECO:0007669"/>
    <property type="project" value="UniProtKB-KW"/>
</dbReference>
<dbReference type="SFLD" id="SFLDS00029">
    <property type="entry name" value="Radical_SAM"/>
    <property type="match status" value="1"/>
</dbReference>
<keyword evidence="2" id="KW-0949">S-adenosyl-L-methionine</keyword>
<dbReference type="Gene3D" id="3.20.20.70">
    <property type="entry name" value="Aldolase class I"/>
    <property type="match status" value="1"/>
</dbReference>
<proteinExistence type="predicted"/>
<sequence>MPGLLDVILGYDCNLACDYCTITPTMRERALAPKAVVAAMRRGRSQAYDRIAFTGGEPTIRTDLVALIKAARQLGFEDIKVQSNGLLFSEANVARLVNAGVTRFHISIHTHDATAYDALVQRDGAYALMEQGLRNVVASGRHVVVDVIIKTDTYRRLPDAIEWIAARGVEEVHLWYVSLTDGNAARVESLPAMTTTMPFVRRALAIGRERGLQISSLHIPRCLLGEDWTHAWDPGSMRVLVVTPDATFELEDSRLAGRNHVPACAGCQFEAICPGVRDDYLQRFGDTEIATARGQAPTIPGVVRLPIRP</sequence>
<dbReference type="InterPro" id="IPR058240">
    <property type="entry name" value="rSAM_sf"/>
</dbReference>
<evidence type="ECO:0000256" key="4">
    <source>
        <dbReference type="ARBA" id="ARBA00023004"/>
    </source>
</evidence>
<dbReference type="CDD" id="cd01335">
    <property type="entry name" value="Radical_SAM"/>
    <property type="match status" value="1"/>
</dbReference>
<evidence type="ECO:0000256" key="5">
    <source>
        <dbReference type="ARBA" id="ARBA00023014"/>
    </source>
</evidence>
<reference evidence="7 8" key="1">
    <citation type="submission" date="2014-12" db="EMBL/GenBank/DDBJ databases">
        <title>Genome assembly of Enhygromyxa salina DSM 15201.</title>
        <authorList>
            <person name="Sharma G."/>
            <person name="Subramanian S."/>
        </authorList>
    </citation>
    <scope>NUCLEOTIDE SEQUENCE [LARGE SCALE GENOMIC DNA]</scope>
    <source>
        <strain evidence="7 8">DSM 15201</strain>
    </source>
</reference>
<dbReference type="InterPro" id="IPR006638">
    <property type="entry name" value="Elp3/MiaA/NifB-like_rSAM"/>
</dbReference>
<comment type="caution">
    <text evidence="7">The sequence shown here is derived from an EMBL/GenBank/DDBJ whole genome shotgun (WGS) entry which is preliminary data.</text>
</comment>
<dbReference type="SMART" id="SM00729">
    <property type="entry name" value="Elp3"/>
    <property type="match status" value="1"/>
</dbReference>
<organism evidence="7 8">
    <name type="scientific">Enhygromyxa salina</name>
    <dbReference type="NCBI Taxonomy" id="215803"/>
    <lineage>
        <taxon>Bacteria</taxon>
        <taxon>Pseudomonadati</taxon>
        <taxon>Myxococcota</taxon>
        <taxon>Polyangia</taxon>
        <taxon>Nannocystales</taxon>
        <taxon>Nannocystaceae</taxon>
        <taxon>Enhygromyxa</taxon>
    </lineage>
</organism>
<dbReference type="SFLD" id="SFLDG01067">
    <property type="entry name" value="SPASM/twitch_domain_containing"/>
    <property type="match status" value="1"/>
</dbReference>